<organism evidence="6 7">
    <name type="scientific">Lithocarpus litseifolius</name>
    <dbReference type="NCBI Taxonomy" id="425828"/>
    <lineage>
        <taxon>Eukaryota</taxon>
        <taxon>Viridiplantae</taxon>
        <taxon>Streptophyta</taxon>
        <taxon>Embryophyta</taxon>
        <taxon>Tracheophyta</taxon>
        <taxon>Spermatophyta</taxon>
        <taxon>Magnoliopsida</taxon>
        <taxon>eudicotyledons</taxon>
        <taxon>Gunneridae</taxon>
        <taxon>Pentapetalae</taxon>
        <taxon>rosids</taxon>
        <taxon>fabids</taxon>
        <taxon>Fagales</taxon>
        <taxon>Fagaceae</taxon>
        <taxon>Lithocarpus</taxon>
    </lineage>
</organism>
<dbReference type="SMART" id="SM00575">
    <property type="entry name" value="ZnF_PMZ"/>
    <property type="match status" value="1"/>
</dbReference>
<evidence type="ECO:0000259" key="5">
    <source>
        <dbReference type="PROSITE" id="PS50966"/>
    </source>
</evidence>
<protein>
    <recommendedName>
        <fullName evidence="5">SWIM-type domain-containing protein</fullName>
    </recommendedName>
</protein>
<dbReference type="Pfam" id="PF03101">
    <property type="entry name" value="FAR1"/>
    <property type="match status" value="1"/>
</dbReference>
<reference evidence="6 7" key="1">
    <citation type="submission" date="2024-01" db="EMBL/GenBank/DDBJ databases">
        <title>A telomere-to-telomere, gap-free genome of sweet tea (Lithocarpus litseifolius).</title>
        <authorList>
            <person name="Zhou J."/>
        </authorList>
    </citation>
    <scope>NUCLEOTIDE SEQUENCE [LARGE SCALE GENOMIC DNA]</scope>
    <source>
        <strain evidence="6">Zhou-2022a</strain>
        <tissue evidence="6">Leaf</tissue>
    </source>
</reference>
<keyword evidence="3" id="KW-0862">Zinc</keyword>
<keyword evidence="1" id="KW-0479">Metal-binding</keyword>
<name>A0AAW2DBJ8_9ROSI</name>
<dbReference type="AlphaFoldDB" id="A0AAW2DBJ8"/>
<dbReference type="Pfam" id="PF04434">
    <property type="entry name" value="SWIM"/>
    <property type="match status" value="1"/>
</dbReference>
<evidence type="ECO:0000256" key="3">
    <source>
        <dbReference type="ARBA" id="ARBA00022833"/>
    </source>
</evidence>
<dbReference type="PANTHER" id="PTHR47718:SF2">
    <property type="entry name" value="PROTEIN FAR1-RELATED SEQUENCE 5-LIKE"/>
    <property type="match status" value="1"/>
</dbReference>
<evidence type="ECO:0000313" key="6">
    <source>
        <dbReference type="EMBL" id="KAL0007619.1"/>
    </source>
</evidence>
<sequence length="503" mass="59311">MEEENNDDGQKLDTDYLPKLGIEFDSEQEPYDFYNECGRNSRYSIRKEWCNKRKKDGVVTSRNFTCCKEGNKTPWERDGENKYERAETRTGCNAHMIIRLDKKKGKYFLHSLELNHNHILHIPQCAHMMPSQRKVSKEQAMEIDLAYDSGIKLKDSYEFMARQVGGRDALGYTKQDQKNYHYSKRQKEQKCGEDEFRSDLDACFKIWEEEEEFLSAWDAILYKYNAFDNSWLQSAFEVKEKWAKAYVKMSFSAGMTTTQLSDSINSDLKDYLQSDYDMVKFFIHFERLLDAKRYKELKGEYNLRQKLPKVKIVSPMLIQAAQIYTPKLLLKFQEQYEEFQGAFVKERVERNATHEYIVSIYGKPKDRQVIWNPFEKIVSCSCRKFERGGILCSHALKILDVMDIKVLPEKYILKRWTKDAKNEIVQDFNGRDIKADTNLEVTTRYKFLGPKYVKLIARASECAEAYKLALGSYNELSKKLMISLEKNLILVKLILTKKIHQMR</sequence>
<evidence type="ECO:0000256" key="2">
    <source>
        <dbReference type="ARBA" id="ARBA00022771"/>
    </source>
</evidence>
<gene>
    <name evidence="6" type="ORF">SO802_009121</name>
</gene>
<dbReference type="InterPro" id="IPR004330">
    <property type="entry name" value="FAR1_DNA_bnd_dom"/>
</dbReference>
<dbReference type="InterPro" id="IPR006564">
    <property type="entry name" value="Znf_PMZ"/>
</dbReference>
<dbReference type="PANTHER" id="PTHR47718">
    <property type="entry name" value="OS01G0519700 PROTEIN"/>
    <property type="match status" value="1"/>
</dbReference>
<dbReference type="GO" id="GO:0008270">
    <property type="term" value="F:zinc ion binding"/>
    <property type="evidence" value="ECO:0007669"/>
    <property type="project" value="UniProtKB-KW"/>
</dbReference>
<accession>A0AAW2DBJ8</accession>
<evidence type="ECO:0000256" key="1">
    <source>
        <dbReference type="ARBA" id="ARBA00022723"/>
    </source>
</evidence>
<dbReference type="EMBL" id="JAZDWU010000003">
    <property type="protein sequence ID" value="KAL0007619.1"/>
    <property type="molecule type" value="Genomic_DNA"/>
</dbReference>
<dbReference type="Proteomes" id="UP001459277">
    <property type="component" value="Unassembled WGS sequence"/>
</dbReference>
<proteinExistence type="predicted"/>
<comment type="caution">
    <text evidence="6">The sequence shown here is derived from an EMBL/GenBank/DDBJ whole genome shotgun (WGS) entry which is preliminary data.</text>
</comment>
<dbReference type="InterPro" id="IPR007527">
    <property type="entry name" value="Znf_SWIM"/>
</dbReference>
<feature type="domain" description="SWIM-type" evidence="5">
    <location>
        <begin position="356"/>
        <end position="403"/>
    </location>
</feature>
<evidence type="ECO:0000256" key="4">
    <source>
        <dbReference type="PROSITE-ProRule" id="PRU00325"/>
    </source>
</evidence>
<dbReference type="PROSITE" id="PS50966">
    <property type="entry name" value="ZF_SWIM"/>
    <property type="match status" value="1"/>
</dbReference>
<keyword evidence="2 4" id="KW-0863">Zinc-finger</keyword>
<evidence type="ECO:0000313" key="7">
    <source>
        <dbReference type="Proteomes" id="UP001459277"/>
    </source>
</evidence>
<keyword evidence="7" id="KW-1185">Reference proteome</keyword>